<dbReference type="GO" id="GO:0044423">
    <property type="term" value="C:virion component"/>
    <property type="evidence" value="ECO:0007669"/>
    <property type="project" value="UniProtKB-KW"/>
</dbReference>
<gene>
    <name evidence="5" type="ORF">UFOVP901_44</name>
</gene>
<proteinExistence type="predicted"/>
<feature type="coiled-coil region" evidence="3">
    <location>
        <begin position="2"/>
        <end position="29"/>
    </location>
</feature>
<dbReference type="NCBIfam" id="TIGR01554">
    <property type="entry name" value="major_cap_HK97"/>
    <property type="match status" value="1"/>
</dbReference>
<reference evidence="5" key="1">
    <citation type="submission" date="2020-05" db="EMBL/GenBank/DDBJ databases">
        <authorList>
            <person name="Chiriac C."/>
            <person name="Salcher M."/>
            <person name="Ghai R."/>
            <person name="Kavagutti S V."/>
        </authorList>
    </citation>
    <scope>NUCLEOTIDE SEQUENCE</scope>
</reference>
<dbReference type="Pfam" id="PF05065">
    <property type="entry name" value="Phage_capsid"/>
    <property type="match status" value="1"/>
</dbReference>
<evidence type="ECO:0000256" key="3">
    <source>
        <dbReference type="SAM" id="Coils"/>
    </source>
</evidence>
<dbReference type="InterPro" id="IPR054612">
    <property type="entry name" value="Phage_capsid-like_C"/>
</dbReference>
<sequence length="458" mass="49952">MSEDLKTKAAELEARVQEVELREKNLANTIIHSGSSVGNRTGSDEARALAAFGCSHVKSLMNVNVADARFKHVPEELKGLVLQLKQTVDVARMVGQIYYGGEKDVIGSSAENDRIGRVKHMLDSRFAKEELVGRLKAFGSTVSGGGDEWVPTLSASTFVPEFELEFMLESRMKQVSMLSNPYDMPIQSSVTKARKIAENTQATATNFGTNKIQFSAVKSVEYYILPEELSEDSAPDILSVARDEVVRAQIRAIEAAIINGDDDGTHIDSDTQALGADVAEKFWKGIRRQALANSANGGTTDFGNGVVSAALLRTLRARMGKFGVNPLDLILLAGPSAAAQLQSLDQVATVDKFGPMATILKGVLSAYQGIPILTSQYMREDLNATGVYDGITFSRAGLILLNKNRWYVGTRRPIKVKIQPDMVDQDRMLMASYQRKDFKGHTQSATEVSVSYGYNIAV</sequence>
<comment type="subcellular location">
    <subcellularLocation>
        <location evidence="1">Virion</location>
    </subcellularLocation>
</comment>
<feature type="domain" description="Phage capsid-like C-terminal" evidence="4">
    <location>
        <begin position="151"/>
        <end position="265"/>
    </location>
</feature>
<evidence type="ECO:0000256" key="1">
    <source>
        <dbReference type="ARBA" id="ARBA00004328"/>
    </source>
</evidence>
<accession>A0A6J5PFC9</accession>
<name>A0A6J5PFC9_9CAUD</name>
<organism evidence="5">
    <name type="scientific">uncultured Caudovirales phage</name>
    <dbReference type="NCBI Taxonomy" id="2100421"/>
    <lineage>
        <taxon>Viruses</taxon>
        <taxon>Duplodnaviria</taxon>
        <taxon>Heunggongvirae</taxon>
        <taxon>Uroviricota</taxon>
        <taxon>Caudoviricetes</taxon>
        <taxon>Peduoviridae</taxon>
        <taxon>Maltschvirus</taxon>
        <taxon>Maltschvirus maltsch</taxon>
    </lineage>
</organism>
<keyword evidence="3" id="KW-0175">Coiled coil</keyword>
<evidence type="ECO:0000259" key="4">
    <source>
        <dbReference type="Pfam" id="PF05065"/>
    </source>
</evidence>
<protein>
    <submittedName>
        <fullName evidence="5">Phage major capsid protein, HK97</fullName>
    </submittedName>
</protein>
<dbReference type="EMBL" id="LR796852">
    <property type="protein sequence ID" value="CAB4170163.1"/>
    <property type="molecule type" value="Genomic_DNA"/>
</dbReference>
<keyword evidence="2" id="KW-0946">Virion</keyword>
<dbReference type="InterPro" id="IPR024455">
    <property type="entry name" value="Phage_capsid"/>
</dbReference>
<dbReference type="SUPFAM" id="SSF56563">
    <property type="entry name" value="Major capsid protein gp5"/>
    <property type="match status" value="1"/>
</dbReference>
<evidence type="ECO:0000256" key="2">
    <source>
        <dbReference type="ARBA" id="ARBA00022844"/>
    </source>
</evidence>
<evidence type="ECO:0000313" key="5">
    <source>
        <dbReference type="EMBL" id="CAB4170163.1"/>
    </source>
</evidence>